<dbReference type="AlphaFoldDB" id="A0A199UR08"/>
<dbReference type="EMBL" id="LSRQ01005599">
    <property type="protein sequence ID" value="OAY67242.1"/>
    <property type="molecule type" value="Genomic_DNA"/>
</dbReference>
<evidence type="ECO:0000259" key="2">
    <source>
        <dbReference type="Pfam" id="PF03101"/>
    </source>
</evidence>
<organism evidence="3 4">
    <name type="scientific">Ananas comosus</name>
    <name type="common">Pineapple</name>
    <name type="synonym">Ananas ananas</name>
    <dbReference type="NCBI Taxonomy" id="4615"/>
    <lineage>
        <taxon>Eukaryota</taxon>
        <taxon>Viridiplantae</taxon>
        <taxon>Streptophyta</taxon>
        <taxon>Embryophyta</taxon>
        <taxon>Tracheophyta</taxon>
        <taxon>Spermatophyta</taxon>
        <taxon>Magnoliopsida</taxon>
        <taxon>Liliopsida</taxon>
        <taxon>Poales</taxon>
        <taxon>Bromeliaceae</taxon>
        <taxon>Bromelioideae</taxon>
        <taxon>Ananas</taxon>
    </lineage>
</organism>
<feature type="compositionally biased region" description="Polar residues" evidence="1">
    <location>
        <begin position="74"/>
        <end position="89"/>
    </location>
</feature>
<evidence type="ECO:0000256" key="1">
    <source>
        <dbReference type="SAM" id="MobiDB-lite"/>
    </source>
</evidence>
<dbReference type="InterPro" id="IPR004330">
    <property type="entry name" value="FAR1_DNA_bnd_dom"/>
</dbReference>
<accession>A0A199UR08</accession>
<protein>
    <submittedName>
        <fullName evidence="3">Protein FAR1-RELATED SEQUENCE 12</fullName>
    </submittedName>
</protein>
<feature type="region of interest" description="Disordered" evidence="1">
    <location>
        <begin position="68"/>
        <end position="89"/>
    </location>
</feature>
<reference evidence="3 4" key="1">
    <citation type="journal article" date="2016" name="DNA Res.">
        <title>The draft genome of MD-2 pineapple using hybrid error correction of long reads.</title>
        <authorList>
            <person name="Redwan R.M."/>
            <person name="Saidin A."/>
            <person name="Kumar S.V."/>
        </authorList>
    </citation>
    <scope>NUCLEOTIDE SEQUENCE [LARGE SCALE GENOMIC DNA]</scope>
    <source>
        <strain evidence="4">cv. MD2</strain>
        <tissue evidence="3">Leaf</tissue>
    </source>
</reference>
<feature type="domain" description="FAR1" evidence="2">
    <location>
        <begin position="23"/>
        <end position="122"/>
    </location>
</feature>
<dbReference type="PANTHER" id="PTHR46328">
    <property type="entry name" value="FAR-RED IMPAIRED RESPONSIVE (FAR1) FAMILY PROTEIN-RELATED"/>
    <property type="match status" value="1"/>
</dbReference>
<dbReference type="STRING" id="4615.A0A199UR08"/>
<gene>
    <name evidence="3" type="ORF">ACMD2_19029</name>
</gene>
<feature type="region of interest" description="Disordered" evidence="1">
    <location>
        <begin position="186"/>
        <end position="207"/>
    </location>
</feature>
<evidence type="ECO:0000313" key="4">
    <source>
        <dbReference type="Proteomes" id="UP000092600"/>
    </source>
</evidence>
<feature type="region of interest" description="Disordered" evidence="1">
    <location>
        <begin position="277"/>
        <end position="300"/>
    </location>
</feature>
<comment type="caution">
    <text evidence="3">The sequence shown here is derived from an EMBL/GenBank/DDBJ whole genome shotgun (WGS) entry which is preliminary data.</text>
</comment>
<sequence length="300" mass="34068">MNTQPVEEPRVGLEFNSIEDAKKFYNDYAFKLGFSIRKTYHYKAKKHDDAITSVTYCCSKAGLSKSQTHEKSHCQNSEGSNTPKKQFSNRRSGCKAHIVLRIDDREKWVITVVANEHNHELIFKSLKAHETACQIIREGIDTLTSINQMFESEEATIKEPSSGLHRIVISQSSQVNMLASECTIKDPPQSQCKGKRKPQRFKPPIEKRLGCQELASNVDDENDNKNNQIRDAYLRDLPENGVRDRRCGNRRSWRTKSSDRCPGSIRVAHGAEGARLVRERSCSAQPGRRRRGGVRPGSKL</sequence>
<proteinExistence type="predicted"/>
<dbReference type="PANTHER" id="PTHR46328:SF35">
    <property type="entry name" value="PROTEIN FAR1-RELATED SEQUENCE 5-LIKE"/>
    <property type="match status" value="1"/>
</dbReference>
<name>A0A199UR08_ANACO</name>
<dbReference type="Proteomes" id="UP000092600">
    <property type="component" value="Unassembled WGS sequence"/>
</dbReference>
<evidence type="ECO:0000313" key="3">
    <source>
        <dbReference type="EMBL" id="OAY67242.1"/>
    </source>
</evidence>
<dbReference type="Pfam" id="PF03101">
    <property type="entry name" value="FAR1"/>
    <property type="match status" value="1"/>
</dbReference>